<accession>A0ABR1LDZ8</accession>
<keyword evidence="2" id="KW-1185">Reference proteome</keyword>
<protein>
    <submittedName>
        <fullName evidence="1">Uncharacterized protein</fullName>
    </submittedName>
</protein>
<reference evidence="1 2" key="1">
    <citation type="submission" date="2024-04" db="EMBL/GenBank/DDBJ databases">
        <title>Phyllosticta paracitricarpa is synonymous to the EU quarantine fungus P. citricarpa based on phylogenomic analyses.</title>
        <authorList>
            <consortium name="Lawrence Berkeley National Laboratory"/>
            <person name="Van Ingen-Buijs V.A."/>
            <person name="Van Westerhoven A.C."/>
            <person name="Haridas S."/>
            <person name="Skiadas P."/>
            <person name="Martin F."/>
            <person name="Groenewald J.Z."/>
            <person name="Crous P.W."/>
            <person name="Seidl M.F."/>
        </authorList>
    </citation>
    <scope>NUCLEOTIDE SEQUENCE [LARGE SCALE GENOMIC DNA]</scope>
    <source>
        <strain evidence="1 2">CBS 122670</strain>
    </source>
</reference>
<gene>
    <name evidence="1" type="ORF">IWX46DRAFT_324253</name>
</gene>
<dbReference type="Proteomes" id="UP001365128">
    <property type="component" value="Unassembled WGS sequence"/>
</dbReference>
<organism evidence="1 2">
    <name type="scientific">Phyllosticta citricarpa</name>
    <dbReference type="NCBI Taxonomy" id="55181"/>
    <lineage>
        <taxon>Eukaryota</taxon>
        <taxon>Fungi</taxon>
        <taxon>Dikarya</taxon>
        <taxon>Ascomycota</taxon>
        <taxon>Pezizomycotina</taxon>
        <taxon>Dothideomycetes</taxon>
        <taxon>Dothideomycetes incertae sedis</taxon>
        <taxon>Botryosphaeriales</taxon>
        <taxon>Phyllostictaceae</taxon>
        <taxon>Phyllosticta</taxon>
    </lineage>
</organism>
<evidence type="ECO:0000313" key="1">
    <source>
        <dbReference type="EMBL" id="KAK7533467.1"/>
    </source>
</evidence>
<evidence type="ECO:0000313" key="2">
    <source>
        <dbReference type="Proteomes" id="UP001365128"/>
    </source>
</evidence>
<dbReference type="EMBL" id="JBBPDW010000046">
    <property type="protein sequence ID" value="KAK7533467.1"/>
    <property type="molecule type" value="Genomic_DNA"/>
</dbReference>
<name>A0ABR1LDZ8_9PEZI</name>
<comment type="caution">
    <text evidence="1">The sequence shown here is derived from an EMBL/GenBank/DDBJ whole genome shotgun (WGS) entry which is preliminary data.</text>
</comment>
<proteinExistence type="predicted"/>
<sequence>MDAAGSPSLGTVHADFNLSATWLAASDEAVQLCGLPHCGPCSDGMTKTGFKSFTGQQWPHRCGYYQFERCPVLEYTASLGFPRRLKRPQTVKDNVIESSRLWIFDLPSTEIDERNHLSFSRDFHPCLPAEPQARPVIASTTHHAIQEVALGPTKKVIPRTTKRNYRRTTHRSISRDIQGTKPLLNPLRVHHNMPSPYAILLH</sequence>